<dbReference type="EMBL" id="CP117167">
    <property type="protein sequence ID" value="WCT14412.1"/>
    <property type="molecule type" value="Genomic_DNA"/>
</dbReference>
<proteinExistence type="predicted"/>
<organism evidence="1 2">
    <name type="scientific">Mucilaginibacter jinjuensis</name>
    <dbReference type="NCBI Taxonomy" id="1176721"/>
    <lineage>
        <taxon>Bacteria</taxon>
        <taxon>Pseudomonadati</taxon>
        <taxon>Bacteroidota</taxon>
        <taxon>Sphingobacteriia</taxon>
        <taxon>Sphingobacteriales</taxon>
        <taxon>Sphingobacteriaceae</taxon>
        <taxon>Mucilaginibacter</taxon>
    </lineage>
</organism>
<sequence>MSDKIIILGNEEELIDLASEINKQYCAGNADVVMYNDQNIGQVSPVGKLFLIGHADALGIGDYGYAELVRDFGGHLKNAQAVYLAGCSTADEAAQILNNGFVPLNLAKNVKDYTNGVVFGTPGVLTLNLTTGQLSTAPALSSGYKSTDIFAQV</sequence>
<dbReference type="RefSeq" id="WP_273632911.1">
    <property type="nucleotide sequence ID" value="NZ_CP117167.1"/>
</dbReference>
<evidence type="ECO:0008006" key="3">
    <source>
        <dbReference type="Google" id="ProtNLM"/>
    </source>
</evidence>
<keyword evidence="2" id="KW-1185">Reference proteome</keyword>
<gene>
    <name evidence="1" type="ORF">PQO05_10760</name>
</gene>
<protein>
    <recommendedName>
        <fullName evidence="3">CHAT domain-containing protein</fullName>
    </recommendedName>
</protein>
<reference evidence="1 2" key="1">
    <citation type="submission" date="2023-02" db="EMBL/GenBank/DDBJ databases">
        <title>Genome sequence of Mucilaginibacter jinjuensis strain KACC 16571.</title>
        <authorList>
            <person name="Kim S."/>
            <person name="Heo J."/>
            <person name="Kwon S.-W."/>
        </authorList>
    </citation>
    <scope>NUCLEOTIDE SEQUENCE [LARGE SCALE GENOMIC DNA]</scope>
    <source>
        <strain evidence="1 2">KACC 16571</strain>
    </source>
</reference>
<dbReference type="Proteomes" id="UP001216139">
    <property type="component" value="Chromosome"/>
</dbReference>
<evidence type="ECO:0000313" key="1">
    <source>
        <dbReference type="EMBL" id="WCT14412.1"/>
    </source>
</evidence>
<name>A0ABY7TFM4_9SPHI</name>
<evidence type="ECO:0000313" key="2">
    <source>
        <dbReference type="Proteomes" id="UP001216139"/>
    </source>
</evidence>
<accession>A0ABY7TFM4</accession>